<dbReference type="Proteomes" id="UP000262004">
    <property type="component" value="Chromosome"/>
</dbReference>
<evidence type="ECO:0000256" key="10">
    <source>
        <dbReference type="ARBA" id="ARBA00023049"/>
    </source>
</evidence>
<dbReference type="NCBIfam" id="NF002826">
    <property type="entry name" value="PRK03001.1"/>
    <property type="match status" value="1"/>
</dbReference>
<dbReference type="AlphaFoldDB" id="A0A2Z6DV45"/>
<dbReference type="KEGG" id="htl:HPTL_0034"/>
<evidence type="ECO:0000256" key="5">
    <source>
        <dbReference type="ARBA" id="ARBA00022692"/>
    </source>
</evidence>
<dbReference type="InterPro" id="IPR001915">
    <property type="entry name" value="Peptidase_M48"/>
</dbReference>
<sequence length="286" mass="30643">MFGNWLKTGLLMAAIVALFGVVGAVIGGQQGMLIALLFGGLTNLWAYWFSDKMVLSMYHAQEVDELTSPYLFRMVRELAQRAGIPMPKVYIIPEAQPNAFATGRNPEHAAVAVTTGILELLNERELRGVLAHELAHIKNRDILISTMSATVAGAISALANFGMFFGGRDENGQPTNPILLLLVVLLAPIAAMIIQMAISRTREFGADAGGAAISGDPLALASALAKIEAYVQGIPLPTAEMHPETAQMMIANPLRGGGVMRLFATHPSTEERIARLQAIARQMGQV</sequence>
<keyword evidence="15" id="KW-1185">Reference proteome</keyword>
<feature type="transmembrane region" description="Helical" evidence="12">
    <location>
        <begin position="178"/>
        <end position="198"/>
    </location>
</feature>
<evidence type="ECO:0000256" key="9">
    <source>
        <dbReference type="ARBA" id="ARBA00022989"/>
    </source>
</evidence>
<name>A0A2Z6DV45_HYDTE</name>
<dbReference type="InterPro" id="IPR022919">
    <property type="entry name" value="Pept_M48_protease_HtpX"/>
</dbReference>
<dbReference type="InterPro" id="IPR050083">
    <property type="entry name" value="HtpX_protease"/>
</dbReference>
<dbReference type="GO" id="GO:0006508">
    <property type="term" value="P:proteolysis"/>
    <property type="evidence" value="ECO:0007669"/>
    <property type="project" value="UniProtKB-KW"/>
</dbReference>
<keyword evidence="5 12" id="KW-0812">Transmembrane</keyword>
<comment type="cofactor">
    <cofactor evidence="12">
        <name>Zn(2+)</name>
        <dbReference type="ChEBI" id="CHEBI:29105"/>
    </cofactor>
    <text evidence="12">Binds 1 zinc ion per subunit.</text>
</comment>
<gene>
    <name evidence="12 14" type="primary">htpX</name>
    <name evidence="14" type="ORF">HPTL_0034</name>
</gene>
<feature type="binding site" evidence="12">
    <location>
        <position position="136"/>
    </location>
    <ligand>
        <name>Zn(2+)</name>
        <dbReference type="ChEBI" id="CHEBI:29105"/>
        <note>catalytic</note>
    </ligand>
</feature>
<feature type="transmembrane region" description="Helical" evidence="12">
    <location>
        <begin position="33"/>
        <end position="50"/>
    </location>
</feature>
<feature type="active site" evidence="12">
    <location>
        <position position="133"/>
    </location>
</feature>
<dbReference type="EMBL" id="AP018558">
    <property type="protein sequence ID" value="BBD76304.1"/>
    <property type="molecule type" value="Genomic_DNA"/>
</dbReference>
<organism evidence="14 15">
    <name type="scientific">Hydrogenophilus thermoluteolus</name>
    <name type="common">Pseudomonas hydrogenothermophila</name>
    <dbReference type="NCBI Taxonomy" id="297"/>
    <lineage>
        <taxon>Bacteria</taxon>
        <taxon>Pseudomonadati</taxon>
        <taxon>Pseudomonadota</taxon>
        <taxon>Hydrogenophilia</taxon>
        <taxon>Hydrogenophilales</taxon>
        <taxon>Hydrogenophilaceae</taxon>
        <taxon>Hydrogenophilus</taxon>
    </lineage>
</organism>
<keyword evidence="7 12" id="KW-0378">Hydrolase</keyword>
<dbReference type="OrthoDB" id="5295941at2"/>
<keyword evidence="11 12" id="KW-0472">Membrane</keyword>
<keyword evidence="4 12" id="KW-0645">Protease</keyword>
<dbReference type="GO" id="GO:0005886">
    <property type="term" value="C:plasma membrane"/>
    <property type="evidence" value="ECO:0007669"/>
    <property type="project" value="UniProtKB-SubCell"/>
</dbReference>
<evidence type="ECO:0000256" key="2">
    <source>
        <dbReference type="ARBA" id="ARBA00009779"/>
    </source>
</evidence>
<dbReference type="PANTHER" id="PTHR43221:SF1">
    <property type="entry name" value="PROTEASE HTPX"/>
    <property type="match status" value="1"/>
</dbReference>
<evidence type="ECO:0000256" key="12">
    <source>
        <dbReference type="HAMAP-Rule" id="MF_00188"/>
    </source>
</evidence>
<evidence type="ECO:0000256" key="4">
    <source>
        <dbReference type="ARBA" id="ARBA00022670"/>
    </source>
</evidence>
<feature type="binding site" evidence="12">
    <location>
        <position position="132"/>
    </location>
    <ligand>
        <name>Zn(2+)</name>
        <dbReference type="ChEBI" id="CHEBI:29105"/>
        <note>catalytic</note>
    </ligand>
</feature>
<protein>
    <recommendedName>
        <fullName evidence="12">Protease HtpX homolog</fullName>
        <ecNumber evidence="12">3.4.24.-</ecNumber>
    </recommendedName>
</protein>
<evidence type="ECO:0000256" key="6">
    <source>
        <dbReference type="ARBA" id="ARBA00022723"/>
    </source>
</evidence>
<keyword evidence="14" id="KW-0346">Stress response</keyword>
<evidence type="ECO:0000313" key="15">
    <source>
        <dbReference type="Proteomes" id="UP000262004"/>
    </source>
</evidence>
<evidence type="ECO:0000256" key="11">
    <source>
        <dbReference type="ARBA" id="ARBA00023136"/>
    </source>
</evidence>
<evidence type="ECO:0000256" key="8">
    <source>
        <dbReference type="ARBA" id="ARBA00022833"/>
    </source>
</evidence>
<dbReference type="Pfam" id="PF01435">
    <property type="entry name" value="Peptidase_M48"/>
    <property type="match status" value="1"/>
</dbReference>
<evidence type="ECO:0000256" key="7">
    <source>
        <dbReference type="ARBA" id="ARBA00022801"/>
    </source>
</evidence>
<evidence type="ECO:0000259" key="13">
    <source>
        <dbReference type="Pfam" id="PF01435"/>
    </source>
</evidence>
<evidence type="ECO:0000256" key="1">
    <source>
        <dbReference type="ARBA" id="ARBA00004651"/>
    </source>
</evidence>
<proteinExistence type="inferred from homology"/>
<comment type="subcellular location">
    <subcellularLocation>
        <location evidence="1 12">Cell membrane</location>
        <topology evidence="1 12">Multi-pass membrane protein</topology>
    </subcellularLocation>
</comment>
<dbReference type="CDD" id="cd07336">
    <property type="entry name" value="M48B_HtpX_like"/>
    <property type="match status" value="1"/>
</dbReference>
<dbReference type="PANTHER" id="PTHR43221">
    <property type="entry name" value="PROTEASE HTPX"/>
    <property type="match status" value="1"/>
</dbReference>
<accession>A0A2Z6DV45</accession>
<keyword evidence="3 12" id="KW-1003">Cell membrane</keyword>
<dbReference type="GO" id="GO:0008270">
    <property type="term" value="F:zinc ion binding"/>
    <property type="evidence" value="ECO:0007669"/>
    <property type="project" value="UniProtKB-UniRule"/>
</dbReference>
<evidence type="ECO:0000256" key="3">
    <source>
        <dbReference type="ARBA" id="ARBA00022475"/>
    </source>
</evidence>
<dbReference type="GO" id="GO:0004222">
    <property type="term" value="F:metalloendopeptidase activity"/>
    <property type="evidence" value="ECO:0007669"/>
    <property type="project" value="UniProtKB-UniRule"/>
</dbReference>
<keyword evidence="10 12" id="KW-0482">Metalloprotease</keyword>
<comment type="similarity">
    <text evidence="2 12">Belongs to the peptidase M48B family.</text>
</comment>
<reference evidence="14 15" key="1">
    <citation type="submission" date="2018-04" db="EMBL/GenBank/DDBJ databases">
        <title>Complete genome sequence of Hydrogenophilus thermoluteolus TH-1.</title>
        <authorList>
            <person name="Arai H."/>
        </authorList>
    </citation>
    <scope>NUCLEOTIDE SEQUENCE [LARGE SCALE GENOMIC DNA]</scope>
    <source>
        <strain evidence="14 15">TH-1</strain>
    </source>
</reference>
<keyword evidence="6 12" id="KW-0479">Metal-binding</keyword>
<keyword evidence="8 12" id="KW-0862">Zinc</keyword>
<keyword evidence="9 12" id="KW-1133">Transmembrane helix</keyword>
<dbReference type="HAMAP" id="MF_00188">
    <property type="entry name" value="Pept_M48_protease_HtpX"/>
    <property type="match status" value="1"/>
</dbReference>
<dbReference type="EC" id="3.4.24.-" evidence="12"/>
<dbReference type="RefSeq" id="WP_119334164.1">
    <property type="nucleotide sequence ID" value="NZ_AP018558.1"/>
</dbReference>
<feature type="transmembrane region" description="Helical" evidence="12">
    <location>
        <begin position="142"/>
        <end position="166"/>
    </location>
</feature>
<dbReference type="Gene3D" id="3.30.2010.10">
    <property type="entry name" value="Metalloproteases ('zincins'), catalytic domain"/>
    <property type="match status" value="1"/>
</dbReference>
<feature type="domain" description="Peptidase M48" evidence="13">
    <location>
        <begin position="67"/>
        <end position="279"/>
    </location>
</feature>
<evidence type="ECO:0000313" key="14">
    <source>
        <dbReference type="EMBL" id="BBD76304.1"/>
    </source>
</evidence>
<feature type="binding site" evidence="12">
    <location>
        <position position="203"/>
    </location>
    <ligand>
        <name>Zn(2+)</name>
        <dbReference type="ChEBI" id="CHEBI:29105"/>
        <note>catalytic</note>
    </ligand>
</feature>